<dbReference type="Proteomes" id="UP001529369">
    <property type="component" value="Unassembled WGS sequence"/>
</dbReference>
<keyword evidence="2" id="KW-0472">Membrane</keyword>
<keyword evidence="6" id="KW-1185">Reference proteome</keyword>
<keyword evidence="2" id="KW-1133">Transmembrane helix</keyword>
<organism evidence="5 6">
    <name type="scientific">Paeniroseomonas aquatica</name>
    <dbReference type="NCBI Taxonomy" id="373043"/>
    <lineage>
        <taxon>Bacteria</taxon>
        <taxon>Pseudomonadati</taxon>
        <taxon>Pseudomonadota</taxon>
        <taxon>Alphaproteobacteria</taxon>
        <taxon>Acetobacterales</taxon>
        <taxon>Acetobacteraceae</taxon>
        <taxon>Paeniroseomonas</taxon>
    </lineage>
</organism>
<proteinExistence type="predicted"/>
<name>A0ABT8A5T2_9PROT</name>
<dbReference type="RefSeq" id="WP_290316803.1">
    <property type="nucleotide sequence ID" value="NZ_JAUFPN010000126.1"/>
</dbReference>
<dbReference type="EMBL" id="JAUFPN010000126">
    <property type="protein sequence ID" value="MDN3564986.1"/>
    <property type="molecule type" value="Genomic_DNA"/>
</dbReference>
<evidence type="ECO:0000256" key="2">
    <source>
        <dbReference type="SAM" id="Phobius"/>
    </source>
</evidence>
<evidence type="ECO:0000313" key="5">
    <source>
        <dbReference type="EMBL" id="MDN3564986.1"/>
    </source>
</evidence>
<feature type="domain" description="Transposase IS4-like" evidence="3">
    <location>
        <begin position="111"/>
        <end position="261"/>
    </location>
</feature>
<reference evidence="6" key="1">
    <citation type="journal article" date="2019" name="Int. J. Syst. Evol. Microbiol.">
        <title>The Global Catalogue of Microorganisms (GCM) 10K type strain sequencing project: providing services to taxonomists for standard genome sequencing and annotation.</title>
        <authorList>
            <consortium name="The Broad Institute Genomics Platform"/>
            <consortium name="The Broad Institute Genome Sequencing Center for Infectious Disease"/>
            <person name="Wu L."/>
            <person name="Ma J."/>
        </authorList>
    </citation>
    <scope>NUCLEOTIDE SEQUENCE [LARGE SCALE GENOMIC DNA]</scope>
    <source>
        <strain evidence="6">CECT 7131</strain>
    </source>
</reference>
<dbReference type="PANTHER" id="PTHR30007">
    <property type="entry name" value="PHP DOMAIN PROTEIN"/>
    <property type="match status" value="1"/>
</dbReference>
<dbReference type="Pfam" id="PF13340">
    <property type="entry name" value="DUF4096"/>
    <property type="match status" value="1"/>
</dbReference>
<feature type="domain" description="Insertion element IS402-like" evidence="4">
    <location>
        <begin position="21"/>
        <end position="93"/>
    </location>
</feature>
<gene>
    <name evidence="5" type="ORF">QWZ14_11505</name>
</gene>
<dbReference type="NCBIfam" id="NF033580">
    <property type="entry name" value="transpos_IS5_3"/>
    <property type="match status" value="1"/>
</dbReference>
<keyword evidence="2" id="KW-0812">Transmembrane</keyword>
<dbReference type="PANTHER" id="PTHR30007:SF0">
    <property type="entry name" value="TRANSPOSASE"/>
    <property type="match status" value="1"/>
</dbReference>
<comment type="caution">
    <text evidence="5">The sequence shown here is derived from an EMBL/GenBank/DDBJ whole genome shotgun (WGS) entry which is preliminary data.</text>
</comment>
<dbReference type="InterPro" id="IPR002559">
    <property type="entry name" value="Transposase_11"/>
</dbReference>
<evidence type="ECO:0000313" key="6">
    <source>
        <dbReference type="Proteomes" id="UP001529369"/>
    </source>
</evidence>
<accession>A0ABT8A5T2</accession>
<evidence type="ECO:0000259" key="4">
    <source>
        <dbReference type="Pfam" id="PF13340"/>
    </source>
</evidence>
<feature type="transmembrane region" description="Helical" evidence="2">
    <location>
        <begin position="245"/>
        <end position="263"/>
    </location>
</feature>
<feature type="region of interest" description="Disordered" evidence="1">
    <location>
        <begin position="110"/>
        <end position="137"/>
    </location>
</feature>
<sequence>MWTPTTRALHRREGLRFASDVTDAEWAVLAPLLPPASPVGRRPSWPMREIINAIFYVLRGGIPWRMLPDCFPPRQTVYAWFLAFRERGVWESINHHLVMLDRERAGREASPTAAVIDSQSTKTTEAGGPRGYDAGKKINGRKRHAMVDTDGRPLVLQCHAASVQDRDGAIPLLQASRARFPFVERAFADAAYAADRVAQATRIAIEIVRKPKNQVGFAVHPRRWVVERCFAWLGRSRRLAKDFEATIASATAFLYAASVLLLIRRLARSA</sequence>
<dbReference type="Pfam" id="PF01609">
    <property type="entry name" value="DDE_Tnp_1"/>
    <property type="match status" value="1"/>
</dbReference>
<dbReference type="InterPro" id="IPR025161">
    <property type="entry name" value="IS402-like_dom"/>
</dbReference>
<protein>
    <submittedName>
        <fullName evidence="5">IS5 family transposase</fullName>
    </submittedName>
</protein>
<evidence type="ECO:0000256" key="1">
    <source>
        <dbReference type="SAM" id="MobiDB-lite"/>
    </source>
</evidence>
<evidence type="ECO:0000259" key="3">
    <source>
        <dbReference type="Pfam" id="PF01609"/>
    </source>
</evidence>